<keyword evidence="2" id="KW-0472">Membrane</keyword>
<name>A0A1M4RZF5_9ACTO</name>
<gene>
    <name evidence="3" type="ORF">ACGLYG10_1538</name>
</gene>
<dbReference type="Proteomes" id="UP000184291">
    <property type="component" value="Unassembled WGS sequence"/>
</dbReference>
<protein>
    <submittedName>
        <fullName evidence="3">Uncharacterized protein</fullName>
    </submittedName>
</protein>
<accession>A0A1M4RZF5</accession>
<dbReference type="EMBL" id="FQTT01000010">
    <property type="protein sequence ID" value="SHE25322.1"/>
    <property type="molecule type" value="Genomic_DNA"/>
</dbReference>
<proteinExistence type="predicted"/>
<evidence type="ECO:0000256" key="2">
    <source>
        <dbReference type="SAM" id="Phobius"/>
    </source>
</evidence>
<reference evidence="4" key="1">
    <citation type="submission" date="2016-09" db="EMBL/GenBank/DDBJ databases">
        <authorList>
            <person name="Strepis N."/>
        </authorList>
    </citation>
    <scope>NUCLEOTIDE SEQUENCE [LARGE SCALE GENOMIC DNA]</scope>
</reference>
<keyword evidence="2" id="KW-1133">Transmembrane helix</keyword>
<dbReference type="AlphaFoldDB" id="A0A1M4RZF5"/>
<feature type="region of interest" description="Disordered" evidence="1">
    <location>
        <begin position="1"/>
        <end position="31"/>
    </location>
</feature>
<evidence type="ECO:0000313" key="4">
    <source>
        <dbReference type="Proteomes" id="UP000184291"/>
    </source>
</evidence>
<keyword evidence="2" id="KW-0812">Transmembrane</keyword>
<evidence type="ECO:0000256" key="1">
    <source>
        <dbReference type="SAM" id="MobiDB-lite"/>
    </source>
</evidence>
<dbReference type="OrthoDB" id="3260593at2"/>
<keyword evidence="4" id="KW-1185">Reference proteome</keyword>
<feature type="transmembrane region" description="Helical" evidence="2">
    <location>
        <begin position="54"/>
        <end position="75"/>
    </location>
</feature>
<organism evidence="3 4">
    <name type="scientific">Actinomyces glycerinitolerans</name>
    <dbReference type="NCBI Taxonomy" id="1892869"/>
    <lineage>
        <taxon>Bacteria</taxon>
        <taxon>Bacillati</taxon>
        <taxon>Actinomycetota</taxon>
        <taxon>Actinomycetes</taxon>
        <taxon>Actinomycetales</taxon>
        <taxon>Actinomycetaceae</taxon>
        <taxon>Actinomyces</taxon>
    </lineage>
</organism>
<evidence type="ECO:0000313" key="3">
    <source>
        <dbReference type="EMBL" id="SHE25322.1"/>
    </source>
</evidence>
<sequence>MASAIADGGGSGARSEVPSAGADTKAESVGYGAVSPSGGDISLVSPRRRLMRNVLRGFLAVVLVVMGGISGWLWWTRPPVREVPLPDELAAKDGTYARIHTSIEPVETAAGGLQVGPLRSEGHEWIGTLLWRHNDGVQEPIELRLGETTHIDGLGTVTLFAVNPKPLIPDYRTGGWTYKVYIVLDPGVEVIR</sequence>
<dbReference type="RefSeq" id="WP_139240901.1">
    <property type="nucleotide sequence ID" value="NZ_FQTT01000010.1"/>
</dbReference>